<organism evidence="2 3">
    <name type="scientific">Cercospora beticola</name>
    <name type="common">Sugarbeet leaf spot fungus</name>
    <dbReference type="NCBI Taxonomy" id="122368"/>
    <lineage>
        <taxon>Eukaryota</taxon>
        <taxon>Fungi</taxon>
        <taxon>Dikarya</taxon>
        <taxon>Ascomycota</taxon>
        <taxon>Pezizomycotina</taxon>
        <taxon>Dothideomycetes</taxon>
        <taxon>Dothideomycetidae</taxon>
        <taxon>Mycosphaerellales</taxon>
        <taxon>Mycosphaerellaceae</taxon>
        <taxon>Cercospora</taxon>
    </lineage>
</organism>
<evidence type="ECO:0000256" key="1">
    <source>
        <dbReference type="SAM" id="MobiDB-lite"/>
    </source>
</evidence>
<protein>
    <submittedName>
        <fullName evidence="2">Uncharacterized protein</fullName>
    </submittedName>
</protein>
<accession>A0ABZ0P8V9</accession>
<feature type="compositionally biased region" description="Basic and acidic residues" evidence="1">
    <location>
        <begin position="1"/>
        <end position="10"/>
    </location>
</feature>
<dbReference type="RefSeq" id="XP_065459682.1">
    <property type="nucleotide sequence ID" value="XM_065603610.1"/>
</dbReference>
<feature type="region of interest" description="Disordered" evidence="1">
    <location>
        <begin position="1"/>
        <end position="27"/>
    </location>
</feature>
<reference evidence="2 3" key="1">
    <citation type="submission" date="2023-09" db="EMBL/GenBank/DDBJ databases">
        <title>Complete-Gapless Cercospora beticola genome.</title>
        <authorList>
            <person name="Wyatt N.A."/>
            <person name="Spanner R.E."/>
            <person name="Bolton M.D."/>
        </authorList>
    </citation>
    <scope>NUCLEOTIDE SEQUENCE [LARGE SCALE GENOMIC DNA]</scope>
    <source>
        <strain evidence="2">Cb09-40</strain>
    </source>
</reference>
<evidence type="ECO:0000313" key="2">
    <source>
        <dbReference type="EMBL" id="WPB08253.1"/>
    </source>
</evidence>
<sequence>MTAKGKEVKVELWQLPPPPKSKNKEDPEFDKALAVPEARISALCGIAKALCLDTRGSYGIKFARDSAK</sequence>
<keyword evidence="3" id="KW-1185">Reference proteome</keyword>
<evidence type="ECO:0000313" key="3">
    <source>
        <dbReference type="Proteomes" id="UP001302367"/>
    </source>
</evidence>
<dbReference type="EMBL" id="CP134192">
    <property type="protein sequence ID" value="WPB08253.1"/>
    <property type="molecule type" value="Genomic_DNA"/>
</dbReference>
<gene>
    <name evidence="2" type="ORF">RHO25_012918</name>
</gene>
<dbReference type="Proteomes" id="UP001302367">
    <property type="component" value="Chromosome 9"/>
</dbReference>
<dbReference type="GeneID" id="90644898"/>
<proteinExistence type="predicted"/>
<name>A0ABZ0P8V9_CERBT</name>